<evidence type="ECO:0000256" key="5">
    <source>
        <dbReference type="ARBA" id="ARBA00022927"/>
    </source>
</evidence>
<gene>
    <name evidence="9 13" type="primary">secD</name>
    <name evidence="13" type="ORF">KDA27_00915</name>
</gene>
<dbReference type="FunFam" id="1.20.1640.10:FF:000004">
    <property type="entry name" value="Protein translocase subunit SecD"/>
    <property type="match status" value="1"/>
</dbReference>
<dbReference type="PANTHER" id="PTHR30081">
    <property type="entry name" value="PROTEIN-EXPORT MEMBRANE PROTEIN SEC"/>
    <property type="match status" value="1"/>
</dbReference>
<dbReference type="InterPro" id="IPR022813">
    <property type="entry name" value="SecD/SecF_arch_bac"/>
</dbReference>
<dbReference type="GO" id="GO:0043952">
    <property type="term" value="P:protein transport by the Sec complex"/>
    <property type="evidence" value="ECO:0007669"/>
    <property type="project" value="UniProtKB-UniRule"/>
</dbReference>
<proteinExistence type="inferred from homology"/>
<evidence type="ECO:0000256" key="9">
    <source>
        <dbReference type="HAMAP-Rule" id="MF_01463"/>
    </source>
</evidence>
<dbReference type="GO" id="GO:0005886">
    <property type="term" value="C:plasma membrane"/>
    <property type="evidence" value="ECO:0007669"/>
    <property type="project" value="UniProtKB-SubCell"/>
</dbReference>
<dbReference type="InterPro" id="IPR055344">
    <property type="entry name" value="SecD_SecF_C_bact"/>
</dbReference>
<evidence type="ECO:0000259" key="12">
    <source>
        <dbReference type="Pfam" id="PF22599"/>
    </source>
</evidence>
<dbReference type="SUPFAM" id="SSF82866">
    <property type="entry name" value="Multidrug efflux transporter AcrB transmembrane domain"/>
    <property type="match status" value="1"/>
</dbReference>
<dbReference type="InterPro" id="IPR054384">
    <property type="entry name" value="SecDF_P1_head"/>
</dbReference>
<comment type="subcellular location">
    <subcellularLocation>
        <location evidence="1 9">Cell membrane</location>
        <topology evidence="1 9">Multi-pass membrane protein</topology>
    </subcellularLocation>
</comment>
<keyword evidence="7 9" id="KW-0811">Translocation</keyword>
<dbReference type="HAMAP" id="MF_01463_B">
    <property type="entry name" value="SecD_B"/>
    <property type="match status" value="1"/>
</dbReference>
<name>A0A956N8Q5_UNCEI</name>
<dbReference type="PANTHER" id="PTHR30081:SF1">
    <property type="entry name" value="PROTEIN TRANSLOCASE SUBUNIT SECD"/>
    <property type="match status" value="1"/>
</dbReference>
<keyword evidence="3 9" id="KW-1003">Cell membrane</keyword>
<organism evidence="13 14">
    <name type="scientific">Eiseniibacteriota bacterium</name>
    <dbReference type="NCBI Taxonomy" id="2212470"/>
    <lineage>
        <taxon>Bacteria</taxon>
        <taxon>Candidatus Eiseniibacteriota</taxon>
    </lineage>
</organism>
<evidence type="ECO:0000313" key="14">
    <source>
        <dbReference type="Proteomes" id="UP000739538"/>
    </source>
</evidence>
<keyword evidence="4 9" id="KW-0812">Transmembrane</keyword>
<dbReference type="GO" id="GO:0015450">
    <property type="term" value="F:protein-transporting ATPase activity"/>
    <property type="evidence" value="ECO:0007669"/>
    <property type="project" value="InterPro"/>
</dbReference>
<dbReference type="EMBL" id="JAGQHS010000002">
    <property type="protein sequence ID" value="MCA9754333.1"/>
    <property type="molecule type" value="Genomic_DNA"/>
</dbReference>
<dbReference type="NCBIfam" id="TIGR00916">
    <property type="entry name" value="2A0604s01"/>
    <property type="match status" value="1"/>
</dbReference>
<feature type="transmembrane region" description="Helical" evidence="9">
    <location>
        <begin position="495"/>
        <end position="519"/>
    </location>
</feature>
<dbReference type="InterPro" id="IPR048634">
    <property type="entry name" value="SecD_SecF_C"/>
</dbReference>
<evidence type="ECO:0000256" key="6">
    <source>
        <dbReference type="ARBA" id="ARBA00022989"/>
    </source>
</evidence>
<feature type="domain" description="Protein export membrane protein SecD/SecF C-terminal" evidence="10">
    <location>
        <begin position="353"/>
        <end position="518"/>
    </location>
</feature>
<dbReference type="Pfam" id="PF02355">
    <property type="entry name" value="SecD_SecF_C"/>
    <property type="match status" value="1"/>
</dbReference>
<comment type="similarity">
    <text evidence="9">Belongs to the SecD/SecF family. SecD subfamily.</text>
</comment>
<sequence length="533" mass="57298">MTPYRWKLLIFIVILGIAGYALWPSIQLYRMPEEQRYGSDPEVAALREESLKLGLDLLGGMRLVLQLDRTELSPEEVPDALDRAMEVLRNRIDQFGVAEPTIQKQGEDRILIQLPGLLDKQRAIDLIGQTALLEFKLVQPEAKTRQVIDRLDRAIAAALSGTTVSDSLLADSLSNELDTSRPLRSLLYDYPSLTMGAPAVAPGDVSRVQDLLDLVDLDSVIPADSQVALSSKASSAGEGASGYHLYVVKKRPEMTGAAIKNAVMQIGLDPTRPSASGVSMTMNAQGTTDFRRVTTANVGKQLAIVLDNKVASAPFIRSKIPNGHAQITGSFSDTEANDLAIVLRAGALPAPVNIIEERTVGPSLGRDSIQTSLRAALLGAALVVGFMAIYYRMSGLVAVIALVLNITFLFAGLALFRGTLTLPGIAGIVLTIGMAVDANVLIFERIREELRSGKRPRLAIASGFDRAFTTILDANLTTLISAVVLWSFGTGPIKGFAVTLGIGILANLYTAVVVTRMVFDTITANRSMDELSI</sequence>
<keyword evidence="5 9" id="KW-0653">Protein transport</keyword>
<evidence type="ECO:0000256" key="7">
    <source>
        <dbReference type="ARBA" id="ARBA00023010"/>
    </source>
</evidence>
<keyword evidence="8 9" id="KW-0472">Membrane</keyword>
<evidence type="ECO:0000256" key="1">
    <source>
        <dbReference type="ARBA" id="ARBA00004651"/>
    </source>
</evidence>
<reference evidence="13" key="1">
    <citation type="submission" date="2020-04" db="EMBL/GenBank/DDBJ databases">
        <authorList>
            <person name="Zhang T."/>
        </authorList>
    </citation>
    <scope>NUCLEOTIDE SEQUENCE</scope>
    <source>
        <strain evidence="13">HKST-UBA02</strain>
    </source>
</reference>
<dbReference type="InterPro" id="IPR005791">
    <property type="entry name" value="SecD"/>
</dbReference>
<dbReference type="GO" id="GO:0006605">
    <property type="term" value="P:protein targeting"/>
    <property type="evidence" value="ECO:0007669"/>
    <property type="project" value="UniProtKB-UniRule"/>
</dbReference>
<feature type="transmembrane region" description="Helical" evidence="9">
    <location>
        <begin position="422"/>
        <end position="443"/>
    </location>
</feature>
<dbReference type="Pfam" id="PF21760">
    <property type="entry name" value="SecD_1st"/>
    <property type="match status" value="1"/>
</dbReference>
<evidence type="ECO:0000313" key="13">
    <source>
        <dbReference type="EMBL" id="MCA9754333.1"/>
    </source>
</evidence>
<reference evidence="13" key="2">
    <citation type="journal article" date="2021" name="Microbiome">
        <title>Successional dynamics and alternative stable states in a saline activated sludge microbial community over 9 years.</title>
        <authorList>
            <person name="Wang Y."/>
            <person name="Ye J."/>
            <person name="Ju F."/>
            <person name="Liu L."/>
            <person name="Boyd J.A."/>
            <person name="Deng Y."/>
            <person name="Parks D.H."/>
            <person name="Jiang X."/>
            <person name="Yin X."/>
            <person name="Woodcroft B.J."/>
            <person name="Tyson G.W."/>
            <person name="Hugenholtz P."/>
            <person name="Polz M.F."/>
            <person name="Zhang T."/>
        </authorList>
    </citation>
    <scope>NUCLEOTIDE SEQUENCE</scope>
    <source>
        <strain evidence="13">HKST-UBA02</strain>
    </source>
</reference>
<evidence type="ECO:0000256" key="3">
    <source>
        <dbReference type="ARBA" id="ARBA00022475"/>
    </source>
</evidence>
<dbReference type="GO" id="GO:0065002">
    <property type="term" value="P:intracellular protein transmembrane transport"/>
    <property type="evidence" value="ECO:0007669"/>
    <property type="project" value="UniProtKB-UniRule"/>
</dbReference>
<comment type="subunit">
    <text evidence="9">Forms a complex with SecF. Part of the essential Sec protein translocation apparatus which comprises SecA, SecYEG and auxiliary proteins SecDF. Other proteins may also be involved.</text>
</comment>
<dbReference type="Gene3D" id="3.30.1360.200">
    <property type="match status" value="1"/>
</dbReference>
<evidence type="ECO:0000256" key="2">
    <source>
        <dbReference type="ARBA" id="ARBA00022448"/>
    </source>
</evidence>
<dbReference type="NCBIfam" id="TIGR01129">
    <property type="entry name" value="secD"/>
    <property type="match status" value="1"/>
</dbReference>
<keyword evidence="2 9" id="KW-0813">Transport</keyword>
<dbReference type="PRINTS" id="PR00702">
    <property type="entry name" value="ACRIFLAVINRP"/>
</dbReference>
<evidence type="ECO:0000256" key="8">
    <source>
        <dbReference type="ARBA" id="ARBA00023136"/>
    </source>
</evidence>
<dbReference type="AlphaFoldDB" id="A0A956N8Q5"/>
<feature type="domain" description="Protein translocase subunit SecDF P1" evidence="11">
    <location>
        <begin position="81"/>
        <end position="139"/>
    </location>
</feature>
<feature type="transmembrane region" description="Helical" evidence="9">
    <location>
        <begin position="373"/>
        <end position="391"/>
    </location>
</feature>
<dbReference type="Gene3D" id="1.20.1640.10">
    <property type="entry name" value="Multidrug efflux transporter AcrB transmembrane domain"/>
    <property type="match status" value="1"/>
</dbReference>
<comment type="caution">
    <text evidence="13">The sequence shown here is derived from an EMBL/GenBank/DDBJ whole genome shotgun (WGS) entry which is preliminary data.</text>
</comment>
<protein>
    <recommendedName>
        <fullName evidence="9">Protein translocase subunit SecD</fullName>
    </recommendedName>
</protein>
<dbReference type="InterPro" id="IPR048631">
    <property type="entry name" value="SecD_1st"/>
</dbReference>
<feature type="transmembrane region" description="Helical" evidence="9">
    <location>
        <begin position="464"/>
        <end position="489"/>
    </location>
</feature>
<evidence type="ECO:0000259" key="10">
    <source>
        <dbReference type="Pfam" id="PF02355"/>
    </source>
</evidence>
<dbReference type="Gene3D" id="3.30.70.3220">
    <property type="match status" value="1"/>
</dbReference>
<feature type="domain" description="SecDF P1 head subdomain" evidence="12">
    <location>
        <begin position="245"/>
        <end position="350"/>
    </location>
</feature>
<dbReference type="Pfam" id="PF22599">
    <property type="entry name" value="SecDF_P1_head"/>
    <property type="match status" value="1"/>
</dbReference>
<comment type="function">
    <text evidence="9">Part of the Sec protein translocase complex. Interacts with the SecYEG preprotein conducting channel. SecDF uses the proton motive force (PMF) to complete protein translocation after the ATP-dependent function of SecA.</text>
</comment>
<feature type="transmembrane region" description="Helical" evidence="9">
    <location>
        <begin position="396"/>
        <end position="416"/>
    </location>
</feature>
<evidence type="ECO:0000256" key="4">
    <source>
        <dbReference type="ARBA" id="ARBA00022692"/>
    </source>
</evidence>
<comment type="caution">
    <text evidence="9">Lacks conserved residue(s) required for the propagation of feature annotation.</text>
</comment>
<accession>A0A956N8Q5</accession>
<keyword evidence="6 9" id="KW-1133">Transmembrane helix</keyword>
<dbReference type="Proteomes" id="UP000739538">
    <property type="component" value="Unassembled WGS sequence"/>
</dbReference>
<dbReference type="InterPro" id="IPR001036">
    <property type="entry name" value="Acrflvin-R"/>
</dbReference>
<evidence type="ECO:0000259" key="11">
    <source>
        <dbReference type="Pfam" id="PF21760"/>
    </source>
</evidence>